<sequence length="21" mass="2472">MGHQKYKAKISRRFPQPLQTG</sequence>
<accession>A0A0E9UEC4</accession>
<evidence type="ECO:0000256" key="1">
    <source>
        <dbReference type="SAM" id="MobiDB-lite"/>
    </source>
</evidence>
<dbReference type="AlphaFoldDB" id="A0A0E9UEC4"/>
<dbReference type="EMBL" id="GBXM01044421">
    <property type="protein sequence ID" value="JAH64156.1"/>
    <property type="molecule type" value="Transcribed_RNA"/>
</dbReference>
<evidence type="ECO:0000313" key="2">
    <source>
        <dbReference type="EMBL" id="JAH64156.1"/>
    </source>
</evidence>
<protein>
    <submittedName>
        <fullName evidence="2">Uncharacterized protein</fullName>
    </submittedName>
</protein>
<feature type="region of interest" description="Disordered" evidence="1">
    <location>
        <begin position="1"/>
        <end position="21"/>
    </location>
</feature>
<name>A0A0E9UEC4_ANGAN</name>
<proteinExistence type="predicted"/>
<feature type="compositionally biased region" description="Basic residues" evidence="1">
    <location>
        <begin position="1"/>
        <end position="12"/>
    </location>
</feature>
<organism evidence="2">
    <name type="scientific">Anguilla anguilla</name>
    <name type="common">European freshwater eel</name>
    <name type="synonym">Muraena anguilla</name>
    <dbReference type="NCBI Taxonomy" id="7936"/>
    <lineage>
        <taxon>Eukaryota</taxon>
        <taxon>Metazoa</taxon>
        <taxon>Chordata</taxon>
        <taxon>Craniata</taxon>
        <taxon>Vertebrata</taxon>
        <taxon>Euteleostomi</taxon>
        <taxon>Actinopterygii</taxon>
        <taxon>Neopterygii</taxon>
        <taxon>Teleostei</taxon>
        <taxon>Anguilliformes</taxon>
        <taxon>Anguillidae</taxon>
        <taxon>Anguilla</taxon>
    </lineage>
</organism>
<reference evidence="2" key="2">
    <citation type="journal article" date="2015" name="Fish Shellfish Immunol.">
        <title>Early steps in the European eel (Anguilla anguilla)-Vibrio vulnificus interaction in the gills: Role of the RtxA13 toxin.</title>
        <authorList>
            <person name="Callol A."/>
            <person name="Pajuelo D."/>
            <person name="Ebbesson L."/>
            <person name="Teles M."/>
            <person name="MacKenzie S."/>
            <person name="Amaro C."/>
        </authorList>
    </citation>
    <scope>NUCLEOTIDE SEQUENCE</scope>
</reference>
<reference evidence="2" key="1">
    <citation type="submission" date="2014-11" db="EMBL/GenBank/DDBJ databases">
        <authorList>
            <person name="Amaro Gonzalez C."/>
        </authorList>
    </citation>
    <scope>NUCLEOTIDE SEQUENCE</scope>
</reference>